<keyword evidence="2" id="KW-0812">Transmembrane</keyword>
<dbReference type="Proteomes" id="UP001595821">
    <property type="component" value="Unassembled WGS sequence"/>
</dbReference>
<dbReference type="InterPro" id="IPR058328">
    <property type="entry name" value="DUF8015"/>
</dbReference>
<keyword evidence="2" id="KW-0472">Membrane</keyword>
<feature type="transmembrane region" description="Helical" evidence="2">
    <location>
        <begin position="31"/>
        <end position="50"/>
    </location>
</feature>
<accession>A0ABD5NY54</accession>
<feature type="region of interest" description="Disordered" evidence="1">
    <location>
        <begin position="80"/>
        <end position="100"/>
    </location>
</feature>
<dbReference type="Pfam" id="PF26047">
    <property type="entry name" value="DUF8015"/>
    <property type="match status" value="1"/>
</dbReference>
<feature type="transmembrane region" description="Helical" evidence="2">
    <location>
        <begin position="56"/>
        <end position="76"/>
    </location>
</feature>
<sequence>MHERTIGRPGTDRDPFETLVDVLTAATRYDLVLGIVPLAFTVALVVAHVAGVPLAWALALAAVVGLTAIADAVFLHPPVDQEVTDRSPTTQRPRERDRPT</sequence>
<gene>
    <name evidence="3" type="ORF">ACFOZ7_08080</name>
</gene>
<evidence type="ECO:0000256" key="2">
    <source>
        <dbReference type="SAM" id="Phobius"/>
    </source>
</evidence>
<proteinExistence type="predicted"/>
<name>A0ABD5NY54_9EURY</name>
<organism evidence="3 4">
    <name type="scientific">Natribaculum luteum</name>
    <dbReference type="NCBI Taxonomy" id="1586232"/>
    <lineage>
        <taxon>Archaea</taxon>
        <taxon>Methanobacteriati</taxon>
        <taxon>Methanobacteriota</taxon>
        <taxon>Stenosarchaea group</taxon>
        <taxon>Halobacteria</taxon>
        <taxon>Halobacteriales</taxon>
        <taxon>Natrialbaceae</taxon>
        <taxon>Natribaculum</taxon>
    </lineage>
</organism>
<reference evidence="3 4" key="1">
    <citation type="journal article" date="2014" name="Int. J. Syst. Evol. Microbiol.">
        <title>Complete genome sequence of Corynebacterium casei LMG S-19264T (=DSM 44701T), isolated from a smear-ripened cheese.</title>
        <authorList>
            <consortium name="US DOE Joint Genome Institute (JGI-PGF)"/>
            <person name="Walter F."/>
            <person name="Albersmeier A."/>
            <person name="Kalinowski J."/>
            <person name="Ruckert C."/>
        </authorList>
    </citation>
    <scope>NUCLEOTIDE SEQUENCE [LARGE SCALE GENOMIC DNA]</scope>
    <source>
        <strain evidence="3 4">IBRC-M 10912</strain>
    </source>
</reference>
<dbReference type="RefSeq" id="WP_246973667.1">
    <property type="nucleotide sequence ID" value="NZ_CP095397.1"/>
</dbReference>
<evidence type="ECO:0000256" key="1">
    <source>
        <dbReference type="SAM" id="MobiDB-lite"/>
    </source>
</evidence>
<evidence type="ECO:0000313" key="3">
    <source>
        <dbReference type="EMBL" id="MFC4246955.1"/>
    </source>
</evidence>
<protein>
    <submittedName>
        <fullName evidence="3">Uncharacterized protein</fullName>
    </submittedName>
</protein>
<dbReference type="AlphaFoldDB" id="A0ABD5NY54"/>
<comment type="caution">
    <text evidence="3">The sequence shown here is derived from an EMBL/GenBank/DDBJ whole genome shotgun (WGS) entry which is preliminary data.</text>
</comment>
<dbReference type="GeneID" id="71853539"/>
<dbReference type="EMBL" id="JBHSDJ010000023">
    <property type="protein sequence ID" value="MFC4246955.1"/>
    <property type="molecule type" value="Genomic_DNA"/>
</dbReference>
<keyword evidence="2" id="KW-1133">Transmembrane helix</keyword>
<evidence type="ECO:0000313" key="4">
    <source>
        <dbReference type="Proteomes" id="UP001595821"/>
    </source>
</evidence>